<dbReference type="Gene3D" id="3.40.50.720">
    <property type="entry name" value="NAD(P)-binding Rossmann-like Domain"/>
    <property type="match status" value="1"/>
</dbReference>
<sequence>MIVVTGATGQFGRLTVEKLLERGVPASELAAAVRTPEKAADLAARGVAVREADYDRPETLAPAFAGADKLLFVSANGPDDLRVVQHRAVVAAAREAGVGLVAYTSVVDADTNPLGLARVHRETEAALAESGLPTVLLRNGWYTENYTATLADSVERGAIVGAAGEGRVASATRADLAEAAAVVLTRDDQAGKVHELTGDTAWTLADLAAEAAAVSGKEVVYRDLPAEQYRRVLTDAGLPAFFVELLVDSDVKISRGALARTTGDLAALLGRPATPLSDAVAEALKG</sequence>
<evidence type="ECO:0000313" key="3">
    <source>
        <dbReference type="Proteomes" id="UP001501638"/>
    </source>
</evidence>
<evidence type="ECO:0000259" key="1">
    <source>
        <dbReference type="Pfam" id="PF13460"/>
    </source>
</evidence>
<dbReference type="Gene3D" id="3.90.25.10">
    <property type="entry name" value="UDP-galactose 4-epimerase, domain 1"/>
    <property type="match status" value="1"/>
</dbReference>
<keyword evidence="3" id="KW-1185">Reference proteome</keyword>
<dbReference type="Proteomes" id="UP001501638">
    <property type="component" value="Unassembled WGS sequence"/>
</dbReference>
<dbReference type="PANTHER" id="PTHR47129:SF1">
    <property type="entry name" value="NMRA-LIKE DOMAIN-CONTAINING PROTEIN"/>
    <property type="match status" value="1"/>
</dbReference>
<evidence type="ECO:0000313" key="2">
    <source>
        <dbReference type="EMBL" id="GAA2441649.1"/>
    </source>
</evidence>
<protein>
    <submittedName>
        <fullName evidence="2">SDR family oxidoreductase</fullName>
    </submittedName>
</protein>
<proteinExistence type="predicted"/>
<dbReference type="SUPFAM" id="SSF51735">
    <property type="entry name" value="NAD(P)-binding Rossmann-fold domains"/>
    <property type="match status" value="1"/>
</dbReference>
<dbReference type="PANTHER" id="PTHR47129">
    <property type="entry name" value="QUINONE OXIDOREDUCTASE 2"/>
    <property type="match status" value="1"/>
</dbReference>
<dbReference type="InterPro" id="IPR036291">
    <property type="entry name" value="NAD(P)-bd_dom_sf"/>
</dbReference>
<accession>A0ABP5X0J8</accession>
<feature type="domain" description="NAD(P)-binding" evidence="1">
    <location>
        <begin position="6"/>
        <end position="185"/>
    </location>
</feature>
<organism evidence="2 3">
    <name type="scientific">Streptomyces macrosporus</name>
    <dbReference type="NCBI Taxonomy" id="44032"/>
    <lineage>
        <taxon>Bacteria</taxon>
        <taxon>Bacillati</taxon>
        <taxon>Actinomycetota</taxon>
        <taxon>Actinomycetes</taxon>
        <taxon>Kitasatosporales</taxon>
        <taxon>Streptomycetaceae</taxon>
        <taxon>Streptomyces</taxon>
    </lineage>
</organism>
<reference evidence="3" key="1">
    <citation type="journal article" date="2019" name="Int. J. Syst. Evol. Microbiol.">
        <title>The Global Catalogue of Microorganisms (GCM) 10K type strain sequencing project: providing services to taxonomists for standard genome sequencing and annotation.</title>
        <authorList>
            <consortium name="The Broad Institute Genomics Platform"/>
            <consortium name="The Broad Institute Genome Sequencing Center for Infectious Disease"/>
            <person name="Wu L."/>
            <person name="Ma J."/>
        </authorList>
    </citation>
    <scope>NUCLEOTIDE SEQUENCE [LARGE SCALE GENOMIC DNA]</scope>
    <source>
        <strain evidence="3">JCM 6305</strain>
    </source>
</reference>
<dbReference type="InterPro" id="IPR016040">
    <property type="entry name" value="NAD(P)-bd_dom"/>
</dbReference>
<dbReference type="Pfam" id="PF13460">
    <property type="entry name" value="NAD_binding_10"/>
    <property type="match status" value="1"/>
</dbReference>
<name>A0ABP5X0J8_9ACTN</name>
<gene>
    <name evidence="2" type="ORF">GCM10010405_26350</name>
</gene>
<dbReference type="CDD" id="cd05269">
    <property type="entry name" value="TMR_SDR_a"/>
    <property type="match status" value="1"/>
</dbReference>
<comment type="caution">
    <text evidence="2">The sequence shown here is derived from an EMBL/GenBank/DDBJ whole genome shotgun (WGS) entry which is preliminary data.</text>
</comment>
<dbReference type="RefSeq" id="WP_344322469.1">
    <property type="nucleotide sequence ID" value="NZ_BAAASZ010000020.1"/>
</dbReference>
<dbReference type="EMBL" id="BAAASZ010000020">
    <property type="protein sequence ID" value="GAA2441649.1"/>
    <property type="molecule type" value="Genomic_DNA"/>
</dbReference>
<dbReference type="InterPro" id="IPR052718">
    <property type="entry name" value="NmrA-type_oxidoreductase"/>
</dbReference>